<dbReference type="EMBL" id="CATKSH010000002">
    <property type="protein sequence ID" value="CAI9119574.1"/>
    <property type="molecule type" value="Genomic_DNA"/>
</dbReference>
<dbReference type="AlphaFoldDB" id="A0AA35V448"/>
<dbReference type="RefSeq" id="WP_289843454.1">
    <property type="nucleotide sequence ID" value="NZ_CATKSH010000002.1"/>
</dbReference>
<name>A0AA35V448_9PROT</name>
<proteinExistence type="predicted"/>
<dbReference type="Proteomes" id="UP001176960">
    <property type="component" value="Unassembled WGS sequence"/>
</dbReference>
<evidence type="ECO:0000313" key="2">
    <source>
        <dbReference type="Proteomes" id="UP001176960"/>
    </source>
</evidence>
<protein>
    <submittedName>
        <fullName evidence="1">Uncharacterized protein</fullName>
    </submittedName>
</protein>
<reference evidence="1" key="1">
    <citation type="submission" date="2023-03" db="EMBL/GenBank/DDBJ databases">
        <authorList>
            <person name="Cleenwerck I."/>
        </authorList>
    </citation>
    <scope>NUCLEOTIDE SEQUENCE</scope>
    <source>
        <strain evidence="1">LMG 32879</strain>
    </source>
</reference>
<organism evidence="1 2">
    <name type="scientific">Brytella acorum</name>
    <dbReference type="NCBI Taxonomy" id="2959299"/>
    <lineage>
        <taxon>Bacteria</taxon>
        <taxon>Pseudomonadati</taxon>
        <taxon>Pseudomonadota</taxon>
        <taxon>Alphaproteobacteria</taxon>
        <taxon>Acetobacterales</taxon>
        <taxon>Acetobacteraceae</taxon>
        <taxon>Brytella</taxon>
    </lineage>
</organism>
<comment type="caution">
    <text evidence="1">The sequence shown here is derived from an EMBL/GenBank/DDBJ whole genome shotgun (WGS) entry which is preliminary data.</text>
</comment>
<keyword evidence="2" id="KW-1185">Reference proteome</keyword>
<gene>
    <name evidence="1" type="ORF">LMG32879_000391</name>
</gene>
<accession>A0AA35V448</accession>
<sequence>MTEDDLPHNVINLGEWRFERVKTGWHGQCAAPADCAHRSLTMDENGHTCTCKDCGKQVSAYWALEMCLAEYGREYQKLRNERRMIQKRDHATLRTKAAQRIDAQWRKHGTVPCCPHCDRGIFPSDVLGIVGKAREIAERETNPPKYGGAAKAEVVQLAELASQNTGSAHD</sequence>
<evidence type="ECO:0000313" key="1">
    <source>
        <dbReference type="EMBL" id="CAI9119574.1"/>
    </source>
</evidence>